<dbReference type="PANTHER" id="PTHR45648:SF22">
    <property type="entry name" value="GDSL LIPASE_ACYLHYDROLASE FAMILY PROTEIN (AFU_ORTHOLOGUE AFUA_4G14700)"/>
    <property type="match status" value="1"/>
</dbReference>
<evidence type="ECO:0000256" key="2">
    <source>
        <dbReference type="SAM" id="SignalP"/>
    </source>
</evidence>
<reference evidence="3" key="1">
    <citation type="journal article" date="2020" name="Stud. Mycol.">
        <title>101 Dothideomycetes genomes: a test case for predicting lifestyles and emergence of pathogens.</title>
        <authorList>
            <person name="Haridas S."/>
            <person name="Albert R."/>
            <person name="Binder M."/>
            <person name="Bloem J."/>
            <person name="Labutti K."/>
            <person name="Salamov A."/>
            <person name="Andreopoulos B."/>
            <person name="Baker S."/>
            <person name="Barry K."/>
            <person name="Bills G."/>
            <person name="Bluhm B."/>
            <person name="Cannon C."/>
            <person name="Castanera R."/>
            <person name="Culley D."/>
            <person name="Daum C."/>
            <person name="Ezra D."/>
            <person name="Gonzalez J."/>
            <person name="Henrissat B."/>
            <person name="Kuo A."/>
            <person name="Liang C."/>
            <person name="Lipzen A."/>
            <person name="Lutzoni F."/>
            <person name="Magnuson J."/>
            <person name="Mondo S."/>
            <person name="Nolan M."/>
            <person name="Ohm R."/>
            <person name="Pangilinan J."/>
            <person name="Park H.-J."/>
            <person name="Ramirez L."/>
            <person name="Alfaro M."/>
            <person name="Sun H."/>
            <person name="Tritt A."/>
            <person name="Yoshinaga Y."/>
            <person name="Zwiers L.-H."/>
            <person name="Turgeon B."/>
            <person name="Goodwin S."/>
            <person name="Spatafora J."/>
            <person name="Crous P."/>
            <person name="Grigoriev I."/>
        </authorList>
    </citation>
    <scope>NUCLEOTIDE SEQUENCE</scope>
    <source>
        <strain evidence="3">CBS 121410</strain>
    </source>
</reference>
<proteinExistence type="predicted"/>
<dbReference type="CDD" id="cd01846">
    <property type="entry name" value="fatty_acyltransferase_like"/>
    <property type="match status" value="1"/>
</dbReference>
<protein>
    <submittedName>
        <fullName evidence="3">Carbohydrate esterase family 16 protein</fullName>
    </submittedName>
</protein>
<dbReference type="OrthoDB" id="1600564at2759"/>
<dbReference type="AlphaFoldDB" id="A0A9P4I554"/>
<dbReference type="GO" id="GO:0016788">
    <property type="term" value="F:hydrolase activity, acting on ester bonds"/>
    <property type="evidence" value="ECO:0007669"/>
    <property type="project" value="InterPro"/>
</dbReference>
<sequence>MRLFSAASALLLSSTVAGWPHPANSNHHRRSDYWDLKKFKSLVAFGDSYTDEDRLTYFAEHNGSAPPVGWVEPESYSTSSGGRIWARYVADYAGVNLYDYAVSGATCSNKLVSRYYDAINAPFPDVDGYELPAFLDDKAYTVNGTAFLDIPPEQTVYSLWIGTNDLGNYAYLTDSQTPGKTLVDYLDCVYTQFDRMYKSGGRYFVLMNLAPLQLTPQYSVPADGNYASQQTGYNATERSYRMWEQVVLCNDVYDKQTPFDLLIKQRYPEAHFAIMNTYGLLSDIYHNPENYLNGTSPLNVTGYSSSCKTASGATCEDPDSFMWYDALHPSEQTDRVIARNFVDVVRGDSQWATYW</sequence>
<evidence type="ECO:0000313" key="4">
    <source>
        <dbReference type="Proteomes" id="UP000799776"/>
    </source>
</evidence>
<organism evidence="3 4">
    <name type="scientific">Saccharata proteae CBS 121410</name>
    <dbReference type="NCBI Taxonomy" id="1314787"/>
    <lineage>
        <taxon>Eukaryota</taxon>
        <taxon>Fungi</taxon>
        <taxon>Dikarya</taxon>
        <taxon>Ascomycota</taxon>
        <taxon>Pezizomycotina</taxon>
        <taxon>Dothideomycetes</taxon>
        <taxon>Dothideomycetes incertae sedis</taxon>
        <taxon>Botryosphaeriales</taxon>
        <taxon>Saccharataceae</taxon>
        <taxon>Saccharata</taxon>
    </lineage>
</organism>
<dbReference type="InterPro" id="IPR001087">
    <property type="entry name" value="GDSL"/>
</dbReference>
<keyword evidence="2" id="KW-0732">Signal</keyword>
<dbReference type="Gene3D" id="3.40.50.1110">
    <property type="entry name" value="SGNH hydrolase"/>
    <property type="match status" value="1"/>
</dbReference>
<dbReference type="InterPro" id="IPR036514">
    <property type="entry name" value="SGNH_hydro_sf"/>
</dbReference>
<dbReference type="SUPFAM" id="SSF52266">
    <property type="entry name" value="SGNH hydrolase"/>
    <property type="match status" value="1"/>
</dbReference>
<dbReference type="EMBL" id="ML978711">
    <property type="protein sequence ID" value="KAF2091996.1"/>
    <property type="molecule type" value="Genomic_DNA"/>
</dbReference>
<feature type="signal peptide" evidence="2">
    <location>
        <begin position="1"/>
        <end position="25"/>
    </location>
</feature>
<keyword evidence="4" id="KW-1185">Reference proteome</keyword>
<name>A0A9P4I554_9PEZI</name>
<dbReference type="PANTHER" id="PTHR45648">
    <property type="entry name" value="GDSL LIPASE/ACYLHYDROLASE FAMILY PROTEIN (AFU_ORTHOLOGUE AFUA_4G14700)"/>
    <property type="match status" value="1"/>
</dbReference>
<accession>A0A9P4I554</accession>
<dbReference type="Proteomes" id="UP000799776">
    <property type="component" value="Unassembled WGS sequence"/>
</dbReference>
<dbReference type="InterPro" id="IPR051058">
    <property type="entry name" value="GDSL_Est/Lipase"/>
</dbReference>
<dbReference type="Pfam" id="PF00657">
    <property type="entry name" value="Lipase_GDSL"/>
    <property type="match status" value="1"/>
</dbReference>
<feature type="chain" id="PRO_5040403362" evidence="2">
    <location>
        <begin position="26"/>
        <end position="355"/>
    </location>
</feature>
<evidence type="ECO:0000256" key="1">
    <source>
        <dbReference type="ARBA" id="ARBA00022801"/>
    </source>
</evidence>
<gene>
    <name evidence="3" type="ORF">K490DRAFT_70700</name>
</gene>
<keyword evidence="1" id="KW-0378">Hydrolase</keyword>
<evidence type="ECO:0000313" key="3">
    <source>
        <dbReference type="EMBL" id="KAF2091996.1"/>
    </source>
</evidence>
<comment type="caution">
    <text evidence="3">The sequence shown here is derived from an EMBL/GenBank/DDBJ whole genome shotgun (WGS) entry which is preliminary data.</text>
</comment>